<keyword evidence="3" id="KW-1185">Reference proteome</keyword>
<feature type="compositionally biased region" description="Gly residues" evidence="1">
    <location>
        <begin position="91"/>
        <end position="105"/>
    </location>
</feature>
<feature type="compositionally biased region" description="Polar residues" evidence="1">
    <location>
        <begin position="51"/>
        <end position="60"/>
    </location>
</feature>
<name>A0A7R8X9D1_9CRUS</name>
<feature type="compositionally biased region" description="Basic and acidic residues" evidence="1">
    <location>
        <begin position="177"/>
        <end position="186"/>
    </location>
</feature>
<dbReference type="OrthoDB" id="7469116at2759"/>
<feature type="compositionally biased region" description="Low complexity" evidence="1">
    <location>
        <begin position="61"/>
        <end position="90"/>
    </location>
</feature>
<protein>
    <submittedName>
        <fullName evidence="2">Uncharacterized protein</fullName>
    </submittedName>
</protein>
<evidence type="ECO:0000313" key="3">
    <source>
        <dbReference type="Proteomes" id="UP000677054"/>
    </source>
</evidence>
<dbReference type="AlphaFoldDB" id="A0A7R8X9D1"/>
<organism evidence="2">
    <name type="scientific">Darwinula stevensoni</name>
    <dbReference type="NCBI Taxonomy" id="69355"/>
    <lineage>
        <taxon>Eukaryota</taxon>
        <taxon>Metazoa</taxon>
        <taxon>Ecdysozoa</taxon>
        <taxon>Arthropoda</taxon>
        <taxon>Crustacea</taxon>
        <taxon>Oligostraca</taxon>
        <taxon>Ostracoda</taxon>
        <taxon>Podocopa</taxon>
        <taxon>Podocopida</taxon>
        <taxon>Darwinulocopina</taxon>
        <taxon>Darwinuloidea</taxon>
        <taxon>Darwinulidae</taxon>
        <taxon>Darwinula</taxon>
    </lineage>
</organism>
<proteinExistence type="predicted"/>
<reference evidence="2" key="1">
    <citation type="submission" date="2020-11" db="EMBL/GenBank/DDBJ databases">
        <authorList>
            <person name="Tran Van P."/>
        </authorList>
    </citation>
    <scope>NUCLEOTIDE SEQUENCE</scope>
</reference>
<evidence type="ECO:0000256" key="1">
    <source>
        <dbReference type="SAM" id="MobiDB-lite"/>
    </source>
</evidence>
<feature type="compositionally biased region" description="Low complexity" evidence="1">
    <location>
        <begin position="215"/>
        <end position="246"/>
    </location>
</feature>
<feature type="compositionally biased region" description="Polar residues" evidence="1">
    <location>
        <begin position="191"/>
        <end position="204"/>
    </location>
</feature>
<dbReference type="Proteomes" id="UP000677054">
    <property type="component" value="Unassembled WGS sequence"/>
</dbReference>
<feature type="region of interest" description="Disordered" evidence="1">
    <location>
        <begin position="51"/>
        <end position="105"/>
    </location>
</feature>
<dbReference type="EMBL" id="LR900442">
    <property type="protein sequence ID" value="CAD7245689.1"/>
    <property type="molecule type" value="Genomic_DNA"/>
</dbReference>
<gene>
    <name evidence="2" type="ORF">DSTB1V02_LOCUS5556</name>
</gene>
<accession>A0A7R8X9D1</accession>
<sequence>MIKMHYSSGLVGSAPSIPVPRNLLFSAANEKAALVWSPAAVSAAVSSDVLQSGTGKGASTSPSGSGQAQHHQSQSHHPSSSSAHNSNHGGPSAGPGGGGGGGGGGAGGLVHWMSVMAEHVHASPHHDVHYMWNGVETKMSSPEHHNPSIHKCCHRTVTEHEDLARENLFRPQPSVDQTRRVLESPIDRPTAGSNSVSEEGTSLPHSLYPGGHGGRPPSSGSSSSPPAPSSSASASGAVVVPQPIKGGSTGGGPPTANGTGRKYQCKMCPQECSGHASVPRNFAGVHDGISLLGILPASHERSHELNKSHELQVLLSHLRAPIQLISCENPSSW</sequence>
<dbReference type="EMBL" id="CAJPEV010000925">
    <property type="protein sequence ID" value="CAG0889547.1"/>
    <property type="molecule type" value="Genomic_DNA"/>
</dbReference>
<evidence type="ECO:0000313" key="2">
    <source>
        <dbReference type="EMBL" id="CAD7245689.1"/>
    </source>
</evidence>
<feature type="region of interest" description="Disordered" evidence="1">
    <location>
        <begin position="165"/>
        <end position="262"/>
    </location>
</feature>